<keyword evidence="1" id="KW-0472">Membrane</keyword>
<keyword evidence="1" id="KW-0812">Transmembrane</keyword>
<dbReference type="RefSeq" id="XP_066719033.1">
    <property type="nucleotide sequence ID" value="XM_066854755.1"/>
</dbReference>
<dbReference type="GeneID" id="92087818"/>
<name>A0ABR1VXX2_9PEZI</name>
<protein>
    <submittedName>
        <fullName evidence="2">Uncharacterized protein</fullName>
    </submittedName>
</protein>
<feature type="transmembrane region" description="Helical" evidence="1">
    <location>
        <begin position="12"/>
        <end position="36"/>
    </location>
</feature>
<comment type="caution">
    <text evidence="2">The sequence shown here is derived from an EMBL/GenBank/DDBJ whole genome shotgun (WGS) entry which is preliminary data.</text>
</comment>
<evidence type="ECO:0000313" key="2">
    <source>
        <dbReference type="EMBL" id="KAK8076074.1"/>
    </source>
</evidence>
<keyword evidence="1" id="KW-1133">Transmembrane helix</keyword>
<evidence type="ECO:0000313" key="3">
    <source>
        <dbReference type="Proteomes" id="UP001480595"/>
    </source>
</evidence>
<gene>
    <name evidence="2" type="ORF">PG994_003346</name>
</gene>
<evidence type="ECO:0000256" key="1">
    <source>
        <dbReference type="SAM" id="Phobius"/>
    </source>
</evidence>
<dbReference type="EMBL" id="JAQQWL010000004">
    <property type="protein sequence ID" value="KAK8076074.1"/>
    <property type="molecule type" value="Genomic_DNA"/>
</dbReference>
<proteinExistence type="predicted"/>
<sequence length="75" mass="8059">MPTTTSTPSPSAVASLYTAIPTTTIITTTIAATLGLQKLTLSVVKPLPVFWTPLKEKNKKLAAAIGRRRRLRLLA</sequence>
<reference evidence="2 3" key="1">
    <citation type="submission" date="2023-01" db="EMBL/GenBank/DDBJ databases">
        <title>Analysis of 21 Apiospora genomes using comparative genomics revels a genus with tremendous synthesis potential of carbohydrate active enzymes and secondary metabolites.</title>
        <authorList>
            <person name="Sorensen T."/>
        </authorList>
    </citation>
    <scope>NUCLEOTIDE SEQUENCE [LARGE SCALE GENOMIC DNA]</scope>
    <source>
        <strain evidence="2 3">CBS 135458</strain>
    </source>
</reference>
<keyword evidence="3" id="KW-1185">Reference proteome</keyword>
<organism evidence="2 3">
    <name type="scientific">Apiospora phragmitis</name>
    <dbReference type="NCBI Taxonomy" id="2905665"/>
    <lineage>
        <taxon>Eukaryota</taxon>
        <taxon>Fungi</taxon>
        <taxon>Dikarya</taxon>
        <taxon>Ascomycota</taxon>
        <taxon>Pezizomycotina</taxon>
        <taxon>Sordariomycetes</taxon>
        <taxon>Xylariomycetidae</taxon>
        <taxon>Amphisphaeriales</taxon>
        <taxon>Apiosporaceae</taxon>
        <taxon>Apiospora</taxon>
    </lineage>
</organism>
<accession>A0ABR1VXX2</accession>
<dbReference type="Proteomes" id="UP001480595">
    <property type="component" value="Unassembled WGS sequence"/>
</dbReference>